<feature type="compositionally biased region" description="Basic and acidic residues" evidence="1">
    <location>
        <begin position="17"/>
        <end position="29"/>
    </location>
</feature>
<evidence type="ECO:0000313" key="2">
    <source>
        <dbReference type="EMBL" id="KAJ4455721.1"/>
    </source>
</evidence>
<sequence>MRQKALAGTKTFNSAKSSRDDGRKSEKGTARGSVVLVTGTAWGRLVLTDLDGGALMGGLDACRHSRFRQVTSCVVAGIQVVEVAGAAYLGVALGAPFPNASSTPGAANGTLTGQLPPVEDLLVFRLDAATANVTLTGLLAPPVAMPCDTMPRVTT</sequence>
<organism evidence="2 3">
    <name type="scientific">Paratrimastix pyriformis</name>
    <dbReference type="NCBI Taxonomy" id="342808"/>
    <lineage>
        <taxon>Eukaryota</taxon>
        <taxon>Metamonada</taxon>
        <taxon>Preaxostyla</taxon>
        <taxon>Paratrimastigidae</taxon>
        <taxon>Paratrimastix</taxon>
    </lineage>
</organism>
<feature type="region of interest" description="Disordered" evidence="1">
    <location>
        <begin position="1"/>
        <end position="29"/>
    </location>
</feature>
<accession>A0ABQ8UBD4</accession>
<keyword evidence="3" id="KW-1185">Reference proteome</keyword>
<comment type="caution">
    <text evidence="2">The sequence shown here is derived from an EMBL/GenBank/DDBJ whole genome shotgun (WGS) entry which is preliminary data.</text>
</comment>
<protein>
    <submittedName>
        <fullName evidence="2">Uncharacterized protein</fullName>
    </submittedName>
</protein>
<gene>
    <name evidence="2" type="ORF">PAPYR_9282</name>
</gene>
<reference evidence="2" key="1">
    <citation type="journal article" date="2022" name="bioRxiv">
        <title>Genomics of Preaxostyla Flagellates Illuminates Evolutionary Transitions and the Path Towards Mitochondrial Loss.</title>
        <authorList>
            <person name="Novak L.V.F."/>
            <person name="Treitli S.C."/>
            <person name="Pyrih J."/>
            <person name="Halakuc P."/>
            <person name="Pipaliya S.V."/>
            <person name="Vacek V."/>
            <person name="Brzon O."/>
            <person name="Soukal P."/>
            <person name="Eme L."/>
            <person name="Dacks J.B."/>
            <person name="Karnkowska A."/>
            <person name="Elias M."/>
            <person name="Hampl V."/>
        </authorList>
    </citation>
    <scope>NUCLEOTIDE SEQUENCE</scope>
    <source>
        <strain evidence="2">RCP-MX</strain>
    </source>
</reference>
<dbReference type="Proteomes" id="UP001141327">
    <property type="component" value="Unassembled WGS sequence"/>
</dbReference>
<proteinExistence type="predicted"/>
<evidence type="ECO:0000256" key="1">
    <source>
        <dbReference type="SAM" id="MobiDB-lite"/>
    </source>
</evidence>
<name>A0ABQ8UBD4_9EUKA</name>
<evidence type="ECO:0000313" key="3">
    <source>
        <dbReference type="Proteomes" id="UP001141327"/>
    </source>
</evidence>
<dbReference type="EMBL" id="JAPMOS010000095">
    <property type="protein sequence ID" value="KAJ4455721.1"/>
    <property type="molecule type" value="Genomic_DNA"/>
</dbReference>